<dbReference type="Proteomes" id="UP000272942">
    <property type="component" value="Unassembled WGS sequence"/>
</dbReference>
<evidence type="ECO:0000256" key="6">
    <source>
        <dbReference type="SAM" id="Phobius"/>
    </source>
</evidence>
<dbReference type="GO" id="GO:0016020">
    <property type="term" value="C:membrane"/>
    <property type="evidence" value="ECO:0007669"/>
    <property type="project" value="UniProtKB-SubCell"/>
</dbReference>
<evidence type="ECO:0000256" key="7">
    <source>
        <dbReference type="SAM" id="SignalP"/>
    </source>
</evidence>
<gene>
    <name evidence="8" type="ORF">ECPE_LOCUS13130</name>
</gene>
<evidence type="ECO:0000256" key="5">
    <source>
        <dbReference type="ARBA" id="ARBA00023136"/>
    </source>
</evidence>
<feature type="chain" id="PRO_5043138303" evidence="7">
    <location>
        <begin position="17"/>
        <end position="259"/>
    </location>
</feature>
<keyword evidence="4 6" id="KW-1133">Transmembrane helix</keyword>
<organism evidence="10">
    <name type="scientific">Echinostoma caproni</name>
    <dbReference type="NCBI Taxonomy" id="27848"/>
    <lineage>
        <taxon>Eukaryota</taxon>
        <taxon>Metazoa</taxon>
        <taxon>Spiralia</taxon>
        <taxon>Lophotrochozoa</taxon>
        <taxon>Platyhelminthes</taxon>
        <taxon>Trematoda</taxon>
        <taxon>Digenea</taxon>
        <taxon>Plagiorchiida</taxon>
        <taxon>Echinostomata</taxon>
        <taxon>Echinostomatoidea</taxon>
        <taxon>Echinostomatidae</taxon>
        <taxon>Echinostoma</taxon>
    </lineage>
</organism>
<dbReference type="Gene3D" id="1.20.140.140">
    <property type="entry name" value="Calcium release-activated calcium channel protein Orai"/>
    <property type="match status" value="1"/>
</dbReference>
<dbReference type="GO" id="GO:0002115">
    <property type="term" value="P:store-operated calcium entry"/>
    <property type="evidence" value="ECO:0007669"/>
    <property type="project" value="TreeGrafter"/>
</dbReference>
<keyword evidence="3 6" id="KW-0812">Transmembrane</keyword>
<accession>A0A183B1P5</accession>
<feature type="signal peptide" evidence="7">
    <location>
        <begin position="1"/>
        <end position="16"/>
    </location>
</feature>
<dbReference type="Pfam" id="PF07856">
    <property type="entry name" value="Orai-1"/>
    <property type="match status" value="1"/>
</dbReference>
<dbReference type="EMBL" id="UZAN01054377">
    <property type="protein sequence ID" value="VDP90402.1"/>
    <property type="molecule type" value="Genomic_DNA"/>
</dbReference>
<feature type="transmembrane region" description="Helical" evidence="6">
    <location>
        <begin position="140"/>
        <end position="169"/>
    </location>
</feature>
<feature type="transmembrane region" description="Helical" evidence="6">
    <location>
        <begin position="175"/>
        <end position="196"/>
    </location>
</feature>
<dbReference type="WBParaSite" id="ECPE_0001316901-mRNA-1">
    <property type="protein sequence ID" value="ECPE_0001316901-mRNA-1"/>
    <property type="gene ID" value="ECPE_0001316901"/>
</dbReference>
<keyword evidence="9" id="KW-1185">Reference proteome</keyword>
<evidence type="ECO:0000313" key="8">
    <source>
        <dbReference type="EMBL" id="VDP90402.1"/>
    </source>
</evidence>
<protein>
    <submittedName>
        <fullName evidence="10">Calcium release-activated calcium channel protein 1</fullName>
    </submittedName>
</protein>
<keyword evidence="5 6" id="KW-0472">Membrane</keyword>
<proteinExistence type="inferred from homology"/>
<evidence type="ECO:0000256" key="3">
    <source>
        <dbReference type="ARBA" id="ARBA00022692"/>
    </source>
</evidence>
<evidence type="ECO:0000256" key="1">
    <source>
        <dbReference type="ARBA" id="ARBA00004141"/>
    </source>
</evidence>
<dbReference type="PANTHER" id="PTHR31501">
    <property type="entry name" value="CALCIUM RELEASE-ACTIVATED CALCIUM CHANNEL PROTEIN 1"/>
    <property type="match status" value="1"/>
</dbReference>
<comment type="similarity">
    <text evidence="2">Belongs to the Orai family.</text>
</comment>
<dbReference type="OrthoDB" id="61124at2759"/>
<dbReference type="InterPro" id="IPR038350">
    <property type="entry name" value="Orai_sf"/>
</dbReference>
<reference evidence="10" key="1">
    <citation type="submission" date="2016-06" db="UniProtKB">
        <authorList>
            <consortium name="WormBaseParasite"/>
        </authorList>
    </citation>
    <scope>IDENTIFICATION</scope>
</reference>
<dbReference type="GO" id="GO:0015279">
    <property type="term" value="F:store-operated calcium channel activity"/>
    <property type="evidence" value="ECO:0007669"/>
    <property type="project" value="TreeGrafter"/>
</dbReference>
<reference evidence="8 9" key="2">
    <citation type="submission" date="2018-11" db="EMBL/GenBank/DDBJ databases">
        <authorList>
            <consortium name="Pathogen Informatics"/>
        </authorList>
    </citation>
    <scope>NUCLEOTIDE SEQUENCE [LARGE SCALE GENOMIC DNA]</scope>
    <source>
        <strain evidence="8 9">Egypt</strain>
    </source>
</reference>
<dbReference type="InterPro" id="IPR012446">
    <property type="entry name" value="CRAC_channel"/>
</dbReference>
<dbReference type="PANTHER" id="PTHR31501:SF7">
    <property type="entry name" value="CALCIUM RELEASE-ACTIVATED CALCIUM CHANNEL PROTEIN 1"/>
    <property type="match status" value="1"/>
</dbReference>
<sequence>MLTRTTSGILCFSVLTFNWVTKRPQCICIMSLAMFGNVPDKSNHSMESLTLKQLQLSRGKLKASGRVSALLAGFAIVGIIEMEVQLRDVPQGLLIAYTVLISLLIAVHMVAVLISTCILPHLDSYLFGPIENAPHFRLRTFIEVAWVCSTVVGILLFLAVVVLACWIKFWHLSWSAALASTVIMIPALFVLIGFTVRFYYALTAHKVQCANEMMARLDKHLHDLADSRIAGDIESGEFYVPENVALKSAPVPLESVKSA</sequence>
<keyword evidence="7" id="KW-0732">Signal</keyword>
<feature type="transmembrane region" description="Helical" evidence="6">
    <location>
        <begin position="94"/>
        <end position="119"/>
    </location>
</feature>
<evidence type="ECO:0000313" key="10">
    <source>
        <dbReference type="WBParaSite" id="ECPE_0001316901-mRNA-1"/>
    </source>
</evidence>
<comment type="subcellular location">
    <subcellularLocation>
        <location evidence="1">Membrane</location>
        <topology evidence="1">Multi-pass membrane protein</topology>
    </subcellularLocation>
</comment>
<name>A0A183B1P5_9TREM</name>
<feature type="transmembrane region" description="Helical" evidence="6">
    <location>
        <begin position="63"/>
        <end position="82"/>
    </location>
</feature>
<evidence type="ECO:0000256" key="4">
    <source>
        <dbReference type="ARBA" id="ARBA00022989"/>
    </source>
</evidence>
<dbReference type="AlphaFoldDB" id="A0A183B1P5"/>
<evidence type="ECO:0000256" key="2">
    <source>
        <dbReference type="ARBA" id="ARBA00008062"/>
    </source>
</evidence>
<evidence type="ECO:0000313" key="9">
    <source>
        <dbReference type="Proteomes" id="UP000272942"/>
    </source>
</evidence>